<dbReference type="EMBL" id="JARGEI010000004">
    <property type="protein sequence ID" value="KAJ8733039.1"/>
    <property type="molecule type" value="Genomic_DNA"/>
</dbReference>
<keyword evidence="3" id="KW-1185">Reference proteome</keyword>
<accession>A0AAD8DZS0</accession>
<feature type="region of interest" description="Disordered" evidence="1">
    <location>
        <begin position="98"/>
        <end position="123"/>
    </location>
</feature>
<reference evidence="2" key="1">
    <citation type="submission" date="2023-03" db="EMBL/GenBank/DDBJ databases">
        <title>Chromosome-level genomes of two armyworms, Mythimna separata and Mythimna loreyi, provide insights into the biosynthesis and reception of sex pheromones.</title>
        <authorList>
            <person name="Zhao H."/>
        </authorList>
    </citation>
    <scope>NUCLEOTIDE SEQUENCE</scope>
    <source>
        <strain evidence="2">BeijingLab</strain>
        <tissue evidence="2">Pupa</tissue>
    </source>
</reference>
<sequence length="123" mass="14140">MMQVLTGHGKFGRFLHQIQAEETPRYHHYLDRPEDMVEHKVEVCPAWAVHRRMLVEAIGDSDCSRWFPGTGHGPVTSFCEAVMLAKVTAAREWERPSCPRRWDSNPDVQPPQARACRRRAMGS</sequence>
<name>A0AAD8DZS0_MYTSE</name>
<proteinExistence type="predicted"/>
<evidence type="ECO:0000313" key="3">
    <source>
        <dbReference type="Proteomes" id="UP001231518"/>
    </source>
</evidence>
<organism evidence="2 3">
    <name type="scientific">Mythimna separata</name>
    <name type="common">Oriental armyworm</name>
    <name type="synonym">Pseudaletia separata</name>
    <dbReference type="NCBI Taxonomy" id="271217"/>
    <lineage>
        <taxon>Eukaryota</taxon>
        <taxon>Metazoa</taxon>
        <taxon>Ecdysozoa</taxon>
        <taxon>Arthropoda</taxon>
        <taxon>Hexapoda</taxon>
        <taxon>Insecta</taxon>
        <taxon>Pterygota</taxon>
        <taxon>Neoptera</taxon>
        <taxon>Endopterygota</taxon>
        <taxon>Lepidoptera</taxon>
        <taxon>Glossata</taxon>
        <taxon>Ditrysia</taxon>
        <taxon>Noctuoidea</taxon>
        <taxon>Noctuidae</taxon>
        <taxon>Noctuinae</taxon>
        <taxon>Hadenini</taxon>
        <taxon>Mythimna</taxon>
    </lineage>
</organism>
<gene>
    <name evidence="2" type="ORF">PYW07_015638</name>
</gene>
<evidence type="ECO:0000256" key="1">
    <source>
        <dbReference type="SAM" id="MobiDB-lite"/>
    </source>
</evidence>
<protein>
    <submittedName>
        <fullName evidence="2">Uncharacterized protein</fullName>
    </submittedName>
</protein>
<dbReference type="AlphaFoldDB" id="A0AAD8DZS0"/>
<evidence type="ECO:0000313" key="2">
    <source>
        <dbReference type="EMBL" id="KAJ8733039.1"/>
    </source>
</evidence>
<comment type="caution">
    <text evidence="2">The sequence shown here is derived from an EMBL/GenBank/DDBJ whole genome shotgun (WGS) entry which is preliminary data.</text>
</comment>
<dbReference type="Proteomes" id="UP001231518">
    <property type="component" value="Chromosome 6"/>
</dbReference>